<dbReference type="AlphaFoldDB" id="A0A4Y2J7B0"/>
<name>A0A4Y2J7B0_ARAVE</name>
<dbReference type="EMBL" id="BGPR01003289">
    <property type="protein sequence ID" value="GBM86141.1"/>
    <property type="molecule type" value="Genomic_DNA"/>
</dbReference>
<evidence type="ECO:0000313" key="3">
    <source>
        <dbReference type="Proteomes" id="UP000499080"/>
    </source>
</evidence>
<evidence type="ECO:0000256" key="1">
    <source>
        <dbReference type="SAM" id="SignalP"/>
    </source>
</evidence>
<reference evidence="2 3" key="1">
    <citation type="journal article" date="2019" name="Sci. Rep.">
        <title>Orb-weaving spider Araneus ventricosus genome elucidates the spidroin gene catalogue.</title>
        <authorList>
            <person name="Kono N."/>
            <person name="Nakamura H."/>
            <person name="Ohtoshi R."/>
            <person name="Moran D.A.P."/>
            <person name="Shinohara A."/>
            <person name="Yoshida Y."/>
            <person name="Fujiwara M."/>
            <person name="Mori M."/>
            <person name="Tomita M."/>
            <person name="Arakawa K."/>
        </authorList>
    </citation>
    <scope>NUCLEOTIDE SEQUENCE [LARGE SCALE GENOMIC DNA]</scope>
</reference>
<sequence>MTLWWLFHCLKLWKGQVALLYHWYRRRQGCIDWIKENHLFGVQQVFNCSSSMTGVVVPPTGVVTIQICTDDVVLAIKCFHHVLDFHQGGFYIFDWGGVRRDDRAWLPIKNYLYRNDVVEWREKSGFKGAGENDGSFSILRGPALPLLWYALDLVLFYTSLLSQDYVDLVLWHDLTFRAVILTALF</sequence>
<organism evidence="2 3">
    <name type="scientific">Araneus ventricosus</name>
    <name type="common">Orbweaver spider</name>
    <name type="synonym">Epeira ventricosa</name>
    <dbReference type="NCBI Taxonomy" id="182803"/>
    <lineage>
        <taxon>Eukaryota</taxon>
        <taxon>Metazoa</taxon>
        <taxon>Ecdysozoa</taxon>
        <taxon>Arthropoda</taxon>
        <taxon>Chelicerata</taxon>
        <taxon>Arachnida</taxon>
        <taxon>Araneae</taxon>
        <taxon>Araneomorphae</taxon>
        <taxon>Entelegynae</taxon>
        <taxon>Araneoidea</taxon>
        <taxon>Araneidae</taxon>
        <taxon>Araneus</taxon>
    </lineage>
</organism>
<keyword evidence="1" id="KW-0732">Signal</keyword>
<dbReference type="Proteomes" id="UP000499080">
    <property type="component" value="Unassembled WGS sequence"/>
</dbReference>
<gene>
    <name evidence="2" type="ORF">AVEN_75413_1</name>
</gene>
<keyword evidence="3" id="KW-1185">Reference proteome</keyword>
<evidence type="ECO:0000313" key="2">
    <source>
        <dbReference type="EMBL" id="GBM86141.1"/>
    </source>
</evidence>
<accession>A0A4Y2J7B0</accession>
<feature type="chain" id="PRO_5021434882" evidence="1">
    <location>
        <begin position="16"/>
        <end position="185"/>
    </location>
</feature>
<protein>
    <submittedName>
        <fullName evidence="2">Uncharacterized protein</fullName>
    </submittedName>
</protein>
<feature type="signal peptide" evidence="1">
    <location>
        <begin position="1"/>
        <end position="15"/>
    </location>
</feature>
<proteinExistence type="predicted"/>
<comment type="caution">
    <text evidence="2">The sequence shown here is derived from an EMBL/GenBank/DDBJ whole genome shotgun (WGS) entry which is preliminary data.</text>
</comment>